<sequence>MAKLPTNPFAILLLVTILTVSGCGVMPAGQVSTRSFNVTGFTLPIAMAYTNVAMVSSKAFGIAPSKEAAQAIVQRFVMQTVFDVVELQGRSALLPDFVISGILGQLHVTTSYEPILCLTVRNGPAEVVMQDDTKKENCIIVGNTVTGICAKMKVADMKCETTMRVPGTHLTVSGTLMTTNIIMANWSRQMWQNVVNRAIRMLALGPFRSHFFSAVATVQGN</sequence>
<dbReference type="PROSITE" id="PS51257">
    <property type="entry name" value="PROKAR_LIPOPROTEIN"/>
    <property type="match status" value="1"/>
</dbReference>
<reference evidence="2" key="1">
    <citation type="submission" date="2021-06" db="EMBL/GenBank/DDBJ databases">
        <title>Parelaphostrongylus tenuis whole genome reference sequence.</title>
        <authorList>
            <person name="Garwood T.J."/>
            <person name="Larsen P.A."/>
            <person name="Fountain-Jones N.M."/>
            <person name="Garbe J.R."/>
            <person name="Macchietto M.G."/>
            <person name="Kania S.A."/>
            <person name="Gerhold R.W."/>
            <person name="Richards J.E."/>
            <person name="Wolf T.M."/>
        </authorList>
    </citation>
    <scope>NUCLEOTIDE SEQUENCE</scope>
    <source>
        <strain evidence="2">MNPRO001-30</strain>
        <tissue evidence="2">Meninges</tissue>
    </source>
</reference>
<evidence type="ECO:0000313" key="3">
    <source>
        <dbReference type="Proteomes" id="UP001196413"/>
    </source>
</evidence>
<keyword evidence="3" id="KW-1185">Reference proteome</keyword>
<protein>
    <submittedName>
        <fullName evidence="2">Uncharacterized protein</fullName>
    </submittedName>
</protein>
<accession>A0AAD5QYB9</accession>
<dbReference type="EMBL" id="JAHQIW010005462">
    <property type="protein sequence ID" value="KAJ1366087.1"/>
    <property type="molecule type" value="Genomic_DNA"/>
</dbReference>
<name>A0AAD5QYB9_PARTN</name>
<proteinExistence type="predicted"/>
<evidence type="ECO:0000256" key="1">
    <source>
        <dbReference type="SAM" id="SignalP"/>
    </source>
</evidence>
<keyword evidence="1" id="KW-0732">Signal</keyword>
<comment type="caution">
    <text evidence="2">The sequence shown here is derived from an EMBL/GenBank/DDBJ whole genome shotgun (WGS) entry which is preliminary data.</text>
</comment>
<evidence type="ECO:0000313" key="2">
    <source>
        <dbReference type="EMBL" id="KAJ1366087.1"/>
    </source>
</evidence>
<feature type="signal peptide" evidence="1">
    <location>
        <begin position="1"/>
        <end position="22"/>
    </location>
</feature>
<feature type="chain" id="PRO_5042083471" evidence="1">
    <location>
        <begin position="23"/>
        <end position="221"/>
    </location>
</feature>
<dbReference type="Proteomes" id="UP001196413">
    <property type="component" value="Unassembled WGS sequence"/>
</dbReference>
<dbReference type="AlphaFoldDB" id="A0AAD5QYB9"/>
<organism evidence="2 3">
    <name type="scientific">Parelaphostrongylus tenuis</name>
    <name type="common">Meningeal worm</name>
    <dbReference type="NCBI Taxonomy" id="148309"/>
    <lineage>
        <taxon>Eukaryota</taxon>
        <taxon>Metazoa</taxon>
        <taxon>Ecdysozoa</taxon>
        <taxon>Nematoda</taxon>
        <taxon>Chromadorea</taxon>
        <taxon>Rhabditida</taxon>
        <taxon>Rhabditina</taxon>
        <taxon>Rhabditomorpha</taxon>
        <taxon>Strongyloidea</taxon>
        <taxon>Metastrongylidae</taxon>
        <taxon>Parelaphostrongylus</taxon>
    </lineage>
</organism>
<gene>
    <name evidence="2" type="ORF">KIN20_026676</name>
</gene>